<name>A0A0L0BRQ3_LUCCU</name>
<reference evidence="14 15" key="1">
    <citation type="journal article" date="2015" name="Nat. Commun.">
        <title>Lucilia cuprina genome unlocks parasitic fly biology to underpin future interventions.</title>
        <authorList>
            <person name="Anstead C.A."/>
            <person name="Korhonen P.K."/>
            <person name="Young N.D."/>
            <person name="Hall R.S."/>
            <person name="Jex A.R."/>
            <person name="Murali S.C."/>
            <person name="Hughes D.S."/>
            <person name="Lee S.F."/>
            <person name="Perry T."/>
            <person name="Stroehlein A.J."/>
            <person name="Ansell B.R."/>
            <person name="Breugelmans B."/>
            <person name="Hofmann A."/>
            <person name="Qu J."/>
            <person name="Dugan S."/>
            <person name="Lee S.L."/>
            <person name="Chao H."/>
            <person name="Dinh H."/>
            <person name="Han Y."/>
            <person name="Doddapaneni H.V."/>
            <person name="Worley K.C."/>
            <person name="Muzny D.M."/>
            <person name="Ioannidis P."/>
            <person name="Waterhouse R.M."/>
            <person name="Zdobnov E.M."/>
            <person name="James P.J."/>
            <person name="Bagnall N.H."/>
            <person name="Kotze A.C."/>
            <person name="Gibbs R.A."/>
            <person name="Richards S."/>
            <person name="Batterham P."/>
            <person name="Gasser R.B."/>
        </authorList>
    </citation>
    <scope>NUCLEOTIDE SEQUENCE [LARGE SCALE GENOMIC DNA]</scope>
    <source>
        <strain evidence="14 15">LS</strain>
        <tissue evidence="14">Full body</tissue>
    </source>
</reference>
<evidence type="ECO:0000256" key="7">
    <source>
        <dbReference type="ARBA" id="ARBA00022982"/>
    </source>
</evidence>
<keyword evidence="10 12" id="KW-0472">Membrane</keyword>
<evidence type="ECO:0000256" key="6">
    <source>
        <dbReference type="ARBA" id="ARBA00022723"/>
    </source>
</evidence>
<feature type="transmembrane region" description="Helical" evidence="12">
    <location>
        <begin position="414"/>
        <end position="438"/>
    </location>
</feature>
<dbReference type="GO" id="GO:0016020">
    <property type="term" value="C:membrane"/>
    <property type="evidence" value="ECO:0007669"/>
    <property type="project" value="UniProtKB-SubCell"/>
</dbReference>
<feature type="transmembrane region" description="Helical" evidence="12">
    <location>
        <begin position="484"/>
        <end position="508"/>
    </location>
</feature>
<dbReference type="OMA" id="EAIMCHY"/>
<dbReference type="GO" id="GO:0140571">
    <property type="term" value="F:transmembrane ascorbate ferrireductase activity"/>
    <property type="evidence" value="ECO:0007669"/>
    <property type="project" value="UniProtKB-EC"/>
</dbReference>
<evidence type="ECO:0000256" key="4">
    <source>
        <dbReference type="ARBA" id="ARBA00022617"/>
    </source>
</evidence>
<dbReference type="STRING" id="7375.A0A0L0BRQ3"/>
<feature type="transmembrane region" description="Helical" evidence="12">
    <location>
        <begin position="24"/>
        <end position="46"/>
    </location>
</feature>
<keyword evidence="8 12" id="KW-1133">Transmembrane helix</keyword>
<evidence type="ECO:0000256" key="8">
    <source>
        <dbReference type="ARBA" id="ARBA00022989"/>
    </source>
</evidence>
<dbReference type="Proteomes" id="UP000037069">
    <property type="component" value="Unassembled WGS sequence"/>
</dbReference>
<evidence type="ECO:0000313" key="15">
    <source>
        <dbReference type="Proteomes" id="UP000037069"/>
    </source>
</evidence>
<dbReference type="GO" id="GO:0140575">
    <property type="term" value="F:transmembrane monodehydroascorbate reductase activity"/>
    <property type="evidence" value="ECO:0007669"/>
    <property type="project" value="InterPro"/>
</dbReference>
<dbReference type="InterPro" id="IPR006593">
    <property type="entry name" value="Cyt_b561/ferric_Rdtase_TM"/>
</dbReference>
<evidence type="ECO:0000256" key="5">
    <source>
        <dbReference type="ARBA" id="ARBA00022692"/>
    </source>
</evidence>
<keyword evidence="9" id="KW-0408">Iron</keyword>
<evidence type="ECO:0000256" key="2">
    <source>
        <dbReference type="ARBA" id="ARBA00004141"/>
    </source>
</evidence>
<keyword evidence="4" id="KW-0349">Heme</keyword>
<comment type="subcellular location">
    <subcellularLocation>
        <location evidence="2">Membrane</location>
        <topology evidence="2">Multi-pass membrane protein</topology>
    </subcellularLocation>
</comment>
<feature type="transmembrane region" description="Helical" evidence="12">
    <location>
        <begin position="382"/>
        <end position="402"/>
    </location>
</feature>
<keyword evidence="7" id="KW-0249">Electron transport</keyword>
<dbReference type="EC" id="7.2.1.3" evidence="11"/>
<organism evidence="14 15">
    <name type="scientific">Lucilia cuprina</name>
    <name type="common">Green bottle fly</name>
    <name type="synonym">Australian sheep blowfly</name>
    <dbReference type="NCBI Taxonomy" id="7375"/>
    <lineage>
        <taxon>Eukaryota</taxon>
        <taxon>Metazoa</taxon>
        <taxon>Ecdysozoa</taxon>
        <taxon>Arthropoda</taxon>
        <taxon>Hexapoda</taxon>
        <taxon>Insecta</taxon>
        <taxon>Pterygota</taxon>
        <taxon>Neoptera</taxon>
        <taxon>Endopterygota</taxon>
        <taxon>Diptera</taxon>
        <taxon>Brachycera</taxon>
        <taxon>Muscomorpha</taxon>
        <taxon>Oestroidea</taxon>
        <taxon>Calliphoridae</taxon>
        <taxon>Luciliinae</taxon>
        <taxon>Lucilia</taxon>
    </lineage>
</organism>
<dbReference type="Gene3D" id="1.20.120.1770">
    <property type="match status" value="3"/>
</dbReference>
<dbReference type="PANTHER" id="PTHR15422:SF43">
    <property type="entry name" value="ASCORBATE FERRIREDUCTASE (TRANSMEMBRANE)"/>
    <property type="match status" value="1"/>
</dbReference>
<dbReference type="OrthoDB" id="432881at2759"/>
<feature type="transmembrane region" description="Helical" evidence="12">
    <location>
        <begin position="142"/>
        <end position="162"/>
    </location>
</feature>
<keyword evidence="15" id="KW-1185">Reference proteome</keyword>
<gene>
    <name evidence="14" type="ORF">FF38_04121</name>
</gene>
<dbReference type="AlphaFoldDB" id="A0A0L0BRQ3"/>
<feature type="transmembrane region" description="Helical" evidence="12">
    <location>
        <begin position="53"/>
        <end position="72"/>
    </location>
</feature>
<dbReference type="PANTHER" id="PTHR15422">
    <property type="entry name" value="OS05G0565100 PROTEIN"/>
    <property type="match status" value="1"/>
</dbReference>
<evidence type="ECO:0000313" key="14">
    <source>
        <dbReference type="EMBL" id="KNC22760.1"/>
    </source>
</evidence>
<comment type="cofactor">
    <cofactor evidence="1">
        <name>heme b</name>
        <dbReference type="ChEBI" id="CHEBI:60344"/>
    </cofactor>
</comment>
<comment type="caution">
    <text evidence="14">The sequence shown here is derived from an EMBL/GenBank/DDBJ whole genome shotgun (WGS) entry which is preliminary data.</text>
</comment>
<keyword evidence="6" id="KW-0479">Metal-binding</keyword>
<feature type="transmembrane region" description="Helical" evidence="12">
    <location>
        <begin position="92"/>
        <end position="121"/>
    </location>
</feature>
<dbReference type="GO" id="GO:0046872">
    <property type="term" value="F:metal ion binding"/>
    <property type="evidence" value="ECO:0007669"/>
    <property type="project" value="UniProtKB-KW"/>
</dbReference>
<feature type="transmembrane region" description="Helical" evidence="12">
    <location>
        <begin position="177"/>
        <end position="197"/>
    </location>
</feature>
<dbReference type="EMBL" id="JRES01001455">
    <property type="protein sequence ID" value="KNC22760.1"/>
    <property type="molecule type" value="Genomic_DNA"/>
</dbReference>
<feature type="transmembrane region" description="Helical" evidence="12">
    <location>
        <begin position="450"/>
        <end position="469"/>
    </location>
</feature>
<keyword evidence="5 12" id="KW-0812">Transmembrane</keyword>
<dbReference type="CDD" id="cd08554">
    <property type="entry name" value="Cyt_b561"/>
    <property type="match status" value="1"/>
</dbReference>
<dbReference type="InterPro" id="IPR045150">
    <property type="entry name" value="CYB561D1/2"/>
</dbReference>
<evidence type="ECO:0000256" key="10">
    <source>
        <dbReference type="ARBA" id="ARBA00023136"/>
    </source>
</evidence>
<dbReference type="Pfam" id="PF03188">
    <property type="entry name" value="Cytochrom_B561"/>
    <property type="match status" value="2"/>
</dbReference>
<evidence type="ECO:0000259" key="13">
    <source>
        <dbReference type="PROSITE" id="PS50939"/>
    </source>
</evidence>
<evidence type="ECO:0000256" key="1">
    <source>
        <dbReference type="ARBA" id="ARBA00001970"/>
    </source>
</evidence>
<feature type="domain" description="Cytochrome b561" evidence="13">
    <location>
        <begin position="312"/>
        <end position="507"/>
    </location>
</feature>
<proteinExistence type="predicted"/>
<evidence type="ECO:0000256" key="9">
    <source>
        <dbReference type="ARBA" id="ARBA00023004"/>
    </source>
</evidence>
<evidence type="ECO:0000256" key="11">
    <source>
        <dbReference type="ARBA" id="ARBA00024225"/>
    </source>
</evidence>
<sequence length="524" mass="58374">MPSDTTPIIEPRPLHAVIFDRLEVILNIINQMCIGFVTIYISWMYLRTGLAGTALHAWLTTIGFSFLMAEAIMCHYNQNVLTFSFRRNTKTLIHWVLQVLGGGIGIAGFAAFILCLISFVTGLSALFSNTLKRFLSPLLNKTFHNILGMSTFVVALVAQYYGYNTGLFTRNVPAKDFVILMKCLTLISAVLTCLGPLKTLIYKLKMKVLYCYTAIYNTHIPNSLNMESLNSTTCSTIRTDYGSTTLKISIGKNSENADNAITTSTTSYAIGYQSLPYTSSTNLYAKSRFSKMSMDTMPNSESRQILQRLEYFLNVLNQICIGFVTIYMSWMCLRTGLAGTGLHAWLVTIGFSFLMAEAIMCHYNHNVLTFNYRRITKTTIHWVLQVLGGGCGIAGVLIKCIQKHFSLHSIHGKLGFAAFILCCISFASGLSALFSTRFKKLLSPLLNKTFHNILGIGTFVVALSAQYYGYETGFFSRKAPSADFIVLMKCLTLISLILSSIGALKALFHKSTNIFYISLFRITT</sequence>
<evidence type="ECO:0000256" key="12">
    <source>
        <dbReference type="SAM" id="Phobius"/>
    </source>
</evidence>
<accession>A0A0L0BRQ3</accession>
<feature type="transmembrane region" description="Helical" evidence="12">
    <location>
        <begin position="342"/>
        <end position="361"/>
    </location>
</feature>
<dbReference type="SMART" id="SM00665">
    <property type="entry name" value="B561"/>
    <property type="match status" value="2"/>
</dbReference>
<keyword evidence="3" id="KW-0813">Transport</keyword>
<evidence type="ECO:0000256" key="3">
    <source>
        <dbReference type="ARBA" id="ARBA00022448"/>
    </source>
</evidence>
<dbReference type="PROSITE" id="PS50939">
    <property type="entry name" value="CYTOCHROME_B561"/>
    <property type="match status" value="1"/>
</dbReference>
<protein>
    <recommendedName>
        <fullName evidence="11">ascorbate ferrireductase (transmembrane)</fullName>
        <ecNumber evidence="11">7.2.1.3</ecNumber>
    </recommendedName>
</protein>
<feature type="transmembrane region" description="Helical" evidence="12">
    <location>
        <begin position="311"/>
        <end position="330"/>
    </location>
</feature>